<dbReference type="InterPro" id="IPR013324">
    <property type="entry name" value="RNA_pol_sigma_r3/r4-like"/>
</dbReference>
<sequence>MFQTEAILIDTSLKEKAWSQLFYGLEKRAFRFACLELGDSGQAGDMVQEAAIKLMQKYSDRPTEEWVALFYAILRNHIRDHQRRQRLERLLGFWRTENDDAEEDLSALPDLFPSPDDQLSGQQLGIQIESALRQLPNRQREAFLFREWQELSVEETAMAMGCSSGSVKVHHYRALRRLRTLLADWAPGGYDDEA</sequence>
<feature type="domain" description="RNA polymerase sigma factor 70 region 4 type 2" evidence="5">
    <location>
        <begin position="127"/>
        <end position="178"/>
    </location>
</feature>
<dbReference type="Proteomes" id="UP000095008">
    <property type="component" value="Unassembled WGS sequence"/>
</dbReference>
<comment type="similarity">
    <text evidence="1">Belongs to the sigma-70 factor family. ECF subfamily.</text>
</comment>
<dbReference type="CDD" id="cd06171">
    <property type="entry name" value="Sigma70_r4"/>
    <property type="match status" value="1"/>
</dbReference>
<dbReference type="GO" id="GO:0006352">
    <property type="term" value="P:DNA-templated transcription initiation"/>
    <property type="evidence" value="ECO:0007669"/>
    <property type="project" value="InterPro"/>
</dbReference>
<dbReference type="Gene3D" id="1.10.1740.10">
    <property type="match status" value="1"/>
</dbReference>
<dbReference type="InterPro" id="IPR013325">
    <property type="entry name" value="RNA_pol_sigma_r2"/>
</dbReference>
<dbReference type="RefSeq" id="WP_065973902.1">
    <property type="nucleotide sequence ID" value="NZ_LWRY01000065.1"/>
</dbReference>
<evidence type="ECO:0000313" key="7">
    <source>
        <dbReference type="Proteomes" id="UP000095008"/>
    </source>
</evidence>
<name>A0A1C2ICU5_ACITH</name>
<evidence type="ECO:0000313" key="6">
    <source>
        <dbReference type="EMBL" id="OCX73806.1"/>
    </source>
</evidence>
<keyword evidence="7" id="KW-1185">Reference proteome</keyword>
<dbReference type="InterPro" id="IPR036388">
    <property type="entry name" value="WH-like_DNA-bd_sf"/>
</dbReference>
<dbReference type="PANTHER" id="PTHR43133:SF64">
    <property type="entry name" value="ECF SIGMA FACTOR"/>
    <property type="match status" value="1"/>
</dbReference>
<dbReference type="Gene3D" id="1.10.10.10">
    <property type="entry name" value="Winged helix-like DNA-binding domain superfamily/Winged helix DNA-binding domain"/>
    <property type="match status" value="1"/>
</dbReference>
<dbReference type="NCBIfam" id="TIGR02937">
    <property type="entry name" value="sigma70-ECF"/>
    <property type="match status" value="1"/>
</dbReference>
<dbReference type="GO" id="GO:0016987">
    <property type="term" value="F:sigma factor activity"/>
    <property type="evidence" value="ECO:0007669"/>
    <property type="project" value="UniProtKB-KW"/>
</dbReference>
<keyword evidence="4" id="KW-0804">Transcription</keyword>
<protein>
    <submittedName>
        <fullName evidence="6">RNA polymerase subunit sigma-70</fullName>
    </submittedName>
</protein>
<dbReference type="SUPFAM" id="SSF88946">
    <property type="entry name" value="Sigma2 domain of RNA polymerase sigma factors"/>
    <property type="match status" value="1"/>
</dbReference>
<dbReference type="InterPro" id="IPR014284">
    <property type="entry name" value="RNA_pol_sigma-70_dom"/>
</dbReference>
<organism evidence="6 7">
    <name type="scientific">Acidithiobacillus thiooxidans</name>
    <name type="common">Thiobacillus thiooxidans</name>
    <dbReference type="NCBI Taxonomy" id="930"/>
    <lineage>
        <taxon>Bacteria</taxon>
        <taxon>Pseudomonadati</taxon>
        <taxon>Pseudomonadota</taxon>
        <taxon>Acidithiobacillia</taxon>
        <taxon>Acidithiobacillales</taxon>
        <taxon>Acidithiobacillaceae</taxon>
        <taxon>Acidithiobacillus</taxon>
    </lineage>
</organism>
<proteinExistence type="inferred from homology"/>
<evidence type="ECO:0000256" key="3">
    <source>
        <dbReference type="ARBA" id="ARBA00023082"/>
    </source>
</evidence>
<dbReference type="Pfam" id="PF08281">
    <property type="entry name" value="Sigma70_r4_2"/>
    <property type="match status" value="1"/>
</dbReference>
<evidence type="ECO:0000256" key="4">
    <source>
        <dbReference type="ARBA" id="ARBA00023163"/>
    </source>
</evidence>
<dbReference type="InterPro" id="IPR013249">
    <property type="entry name" value="RNA_pol_sigma70_r4_t2"/>
</dbReference>
<comment type="caution">
    <text evidence="6">The sequence shown here is derived from an EMBL/GenBank/DDBJ whole genome shotgun (WGS) entry which is preliminary data.</text>
</comment>
<reference evidence="6" key="1">
    <citation type="journal article" date="2016" name="Int. J. Mol. Sci.">
        <title>Comparative genomics of the extreme acidophile Acidithiobacillus thiooxidans reveals intraspecific divergence and niche adaptation.</title>
        <authorList>
            <person name="Zhang X."/>
            <person name="Feng X."/>
            <person name="Tao J."/>
            <person name="Ma L."/>
            <person name="Xiao Y."/>
            <person name="Liang Y."/>
            <person name="Liu X."/>
            <person name="Yin H."/>
        </authorList>
    </citation>
    <scope>NUCLEOTIDE SEQUENCE [LARGE SCALE GENOMIC DNA]</scope>
    <source>
        <strain evidence="6">DXS-W</strain>
    </source>
</reference>
<dbReference type="PANTHER" id="PTHR43133">
    <property type="entry name" value="RNA POLYMERASE ECF-TYPE SIGMA FACTO"/>
    <property type="match status" value="1"/>
</dbReference>
<evidence type="ECO:0000256" key="1">
    <source>
        <dbReference type="ARBA" id="ARBA00010641"/>
    </source>
</evidence>
<dbReference type="AlphaFoldDB" id="A0A1C2ICU5"/>
<gene>
    <name evidence="6" type="ORF">A6M23_07630</name>
</gene>
<keyword evidence="3" id="KW-0731">Sigma factor</keyword>
<keyword evidence="2" id="KW-0805">Transcription regulation</keyword>
<accession>A0A1C2ICU5</accession>
<dbReference type="InterPro" id="IPR039425">
    <property type="entry name" value="RNA_pol_sigma-70-like"/>
</dbReference>
<evidence type="ECO:0000256" key="2">
    <source>
        <dbReference type="ARBA" id="ARBA00023015"/>
    </source>
</evidence>
<evidence type="ECO:0000259" key="5">
    <source>
        <dbReference type="Pfam" id="PF08281"/>
    </source>
</evidence>
<dbReference type="GO" id="GO:0003677">
    <property type="term" value="F:DNA binding"/>
    <property type="evidence" value="ECO:0007669"/>
    <property type="project" value="InterPro"/>
</dbReference>
<dbReference type="EMBL" id="LWRY01000065">
    <property type="protein sequence ID" value="OCX73806.1"/>
    <property type="molecule type" value="Genomic_DNA"/>
</dbReference>
<dbReference type="SUPFAM" id="SSF88659">
    <property type="entry name" value="Sigma3 and sigma4 domains of RNA polymerase sigma factors"/>
    <property type="match status" value="1"/>
</dbReference>